<dbReference type="PANTHER" id="PTHR12411">
    <property type="entry name" value="CYSTEINE PROTEASE FAMILY C1-RELATED"/>
    <property type="match status" value="1"/>
</dbReference>
<dbReference type="InterPro" id="IPR000169">
    <property type="entry name" value="Pept_cys_AS"/>
</dbReference>
<proteinExistence type="inferred from homology"/>
<comment type="similarity">
    <text evidence="1">Belongs to the peptidase C1 family.</text>
</comment>
<dbReference type="GO" id="GO:0008234">
    <property type="term" value="F:cysteine-type peptidase activity"/>
    <property type="evidence" value="ECO:0007669"/>
    <property type="project" value="UniProtKB-KW"/>
</dbReference>
<evidence type="ECO:0000256" key="1">
    <source>
        <dbReference type="ARBA" id="ARBA00008455"/>
    </source>
</evidence>
<dbReference type="InterPro" id="IPR000668">
    <property type="entry name" value="Peptidase_C1A_C"/>
</dbReference>
<accession>A0A1Y3AZJ9</accession>
<evidence type="ECO:0000259" key="5">
    <source>
        <dbReference type="SMART" id="SM00645"/>
    </source>
</evidence>
<keyword evidence="7" id="KW-1185">Reference proteome</keyword>
<dbReference type="Gene3D" id="3.90.70.10">
    <property type="entry name" value="Cysteine proteinases"/>
    <property type="match status" value="1"/>
</dbReference>
<feature type="domain" description="Peptidase C1A papain C-terminal" evidence="5">
    <location>
        <begin position="195"/>
        <end position="413"/>
    </location>
</feature>
<dbReference type="Pfam" id="PF00112">
    <property type="entry name" value="Peptidase_C1"/>
    <property type="match status" value="1"/>
</dbReference>
<evidence type="ECO:0000256" key="4">
    <source>
        <dbReference type="ARBA" id="ARBA00022807"/>
    </source>
</evidence>
<keyword evidence="4" id="KW-0788">Thiol protease</keyword>
<dbReference type="EMBL" id="MUJZ01053387">
    <property type="protein sequence ID" value="OTF73053.1"/>
    <property type="molecule type" value="Genomic_DNA"/>
</dbReference>
<reference evidence="6 7" key="1">
    <citation type="submission" date="2017-03" db="EMBL/GenBank/DDBJ databases">
        <title>Genome Survey of Euroglyphus maynei.</title>
        <authorList>
            <person name="Arlian L.G."/>
            <person name="Morgan M.S."/>
            <person name="Rider S.D."/>
        </authorList>
    </citation>
    <scope>NUCLEOTIDE SEQUENCE [LARGE SCALE GENOMIC DNA]</scope>
    <source>
        <strain evidence="6">Arlian Lab</strain>
        <tissue evidence="6">Whole body</tissue>
    </source>
</reference>
<evidence type="ECO:0000256" key="3">
    <source>
        <dbReference type="ARBA" id="ARBA00022801"/>
    </source>
</evidence>
<dbReference type="SUPFAM" id="SSF54001">
    <property type="entry name" value="Cysteine proteinases"/>
    <property type="match status" value="1"/>
</dbReference>
<evidence type="ECO:0000256" key="2">
    <source>
        <dbReference type="ARBA" id="ARBA00022670"/>
    </source>
</evidence>
<name>A0A1Y3AZJ9_EURMA</name>
<comment type="caution">
    <text evidence="6">The sequence shown here is derived from an EMBL/GenBank/DDBJ whole genome shotgun (WGS) entry which is preliminary data.</text>
</comment>
<dbReference type="InterPro" id="IPR013128">
    <property type="entry name" value="Peptidase_C1A"/>
</dbReference>
<evidence type="ECO:0000313" key="6">
    <source>
        <dbReference type="EMBL" id="OTF73053.1"/>
    </source>
</evidence>
<dbReference type="PRINTS" id="PR00705">
    <property type="entry name" value="PAPAIN"/>
</dbReference>
<organism evidence="6 7">
    <name type="scientific">Euroglyphus maynei</name>
    <name type="common">Mayne's house dust mite</name>
    <dbReference type="NCBI Taxonomy" id="6958"/>
    <lineage>
        <taxon>Eukaryota</taxon>
        <taxon>Metazoa</taxon>
        <taxon>Ecdysozoa</taxon>
        <taxon>Arthropoda</taxon>
        <taxon>Chelicerata</taxon>
        <taxon>Arachnida</taxon>
        <taxon>Acari</taxon>
        <taxon>Acariformes</taxon>
        <taxon>Sarcoptiformes</taxon>
        <taxon>Astigmata</taxon>
        <taxon>Psoroptidia</taxon>
        <taxon>Analgoidea</taxon>
        <taxon>Pyroglyphidae</taxon>
        <taxon>Pyroglyphinae</taxon>
        <taxon>Euroglyphus</taxon>
    </lineage>
</organism>
<dbReference type="InterPro" id="IPR038765">
    <property type="entry name" value="Papain-like_cys_pep_sf"/>
</dbReference>
<dbReference type="InterPro" id="IPR039417">
    <property type="entry name" value="Peptidase_C1A_papain-like"/>
</dbReference>
<dbReference type="PROSITE" id="PS00139">
    <property type="entry name" value="THIOL_PROTEASE_CYS"/>
    <property type="match status" value="1"/>
</dbReference>
<dbReference type="GO" id="GO:0006508">
    <property type="term" value="P:proteolysis"/>
    <property type="evidence" value="ECO:0007669"/>
    <property type="project" value="UniProtKB-KW"/>
</dbReference>
<protein>
    <submittedName>
        <fullName evidence="6">Group 1 mite allergen-like protein (Cysteine protease)</fullName>
    </submittedName>
</protein>
<gene>
    <name evidence="6" type="ORF">BLA29_004167</name>
</gene>
<evidence type="ECO:0000313" key="7">
    <source>
        <dbReference type="Proteomes" id="UP000194236"/>
    </source>
</evidence>
<dbReference type="AlphaFoldDB" id="A0A1Y3AZJ9"/>
<dbReference type="Proteomes" id="UP000194236">
    <property type="component" value="Unassembled WGS sequence"/>
</dbReference>
<dbReference type="CDD" id="cd02248">
    <property type="entry name" value="Peptidase_C1A"/>
    <property type="match status" value="1"/>
</dbReference>
<keyword evidence="2 6" id="KW-0645">Protease</keyword>
<sequence>MGQLFDLEQDLPIERLRKEIDVVLELMQMNRSLGELMPMANQDFTRPLEKVADCYEAEIVDNRNQSTTFLNIFDKNIRFSDIVKSFYQAFPENDISVDSIRALLSSTHEIITKCMTMENYHSDFNPDQTTKLGYTELSDKNEGYMRNMMGVTTDENSAPTSPFYNRLHNNMMKPSAMLTAMDGSSSQCIRKSRRLPNSFDWREKNAVTSVKNQGQCGSCWAFATVGSIESAYVIHNNVNKDQIDLSEQEIVSCARSRGCQGGASVISFDFVRRYGLTSERNMPYQARDGNGCRRAPPPVAKIRNYCVRSKIRYSNSLSTEYLKDDDIRNALVAFGPLYVAVNADRLSKNYRGGIINDRSCSTQVNHAILLVGYTSRAWILKNSWGSSWGERGYFRLARGQNMCGINTEIAYPIV</sequence>
<keyword evidence="3" id="KW-0378">Hydrolase</keyword>
<dbReference type="OrthoDB" id="190265at2759"/>
<dbReference type="SMART" id="SM00645">
    <property type="entry name" value="Pept_C1"/>
    <property type="match status" value="1"/>
</dbReference>